<name>A0A848DD53_9PSEU</name>
<keyword evidence="1" id="KW-0472">Membrane</keyword>
<evidence type="ECO:0000313" key="3">
    <source>
        <dbReference type="Proteomes" id="UP000586918"/>
    </source>
</evidence>
<accession>A0A848DD53</accession>
<gene>
    <name evidence="2" type="ORF">HF519_02715</name>
</gene>
<organism evidence="2 3">
    <name type="scientific">Pseudonocardia bannensis</name>
    <dbReference type="NCBI Taxonomy" id="630973"/>
    <lineage>
        <taxon>Bacteria</taxon>
        <taxon>Bacillati</taxon>
        <taxon>Actinomycetota</taxon>
        <taxon>Actinomycetes</taxon>
        <taxon>Pseudonocardiales</taxon>
        <taxon>Pseudonocardiaceae</taxon>
        <taxon>Pseudonocardia</taxon>
    </lineage>
</organism>
<evidence type="ECO:0000313" key="2">
    <source>
        <dbReference type="EMBL" id="NMH90513.1"/>
    </source>
</evidence>
<comment type="caution">
    <text evidence="2">The sequence shown here is derived from an EMBL/GenBank/DDBJ whole genome shotgun (WGS) entry which is preliminary data.</text>
</comment>
<dbReference type="EMBL" id="JAAXKZ010000005">
    <property type="protein sequence ID" value="NMH90513.1"/>
    <property type="molecule type" value="Genomic_DNA"/>
</dbReference>
<keyword evidence="1" id="KW-1133">Transmembrane helix</keyword>
<sequence>MPTLPTARRRSLVLGSLALSAGALSAAAIVDPFHLLLAPWYIGVLVTVTMILGTVFLAGLSRRRTGQVLITVAGVLVTLGWVGLLWFVAQFIGPGRVVDERTAGGYRLVTVEGGAFAGIDPVYAVRLRAGSGPFAQDALVWQGLEGGAAPADVRFAGDDRVEVVSNGGCGYRSRFDRVTLEVDPVHRPLRLDGC</sequence>
<protein>
    <submittedName>
        <fullName evidence="2">Uncharacterized protein</fullName>
    </submittedName>
</protein>
<feature type="transmembrane region" description="Helical" evidence="1">
    <location>
        <begin position="68"/>
        <end position="89"/>
    </location>
</feature>
<reference evidence="2 3" key="1">
    <citation type="submission" date="2020-04" db="EMBL/GenBank/DDBJ databases">
        <authorList>
            <person name="Klaysubun C."/>
            <person name="Duangmal K."/>
            <person name="Lipun K."/>
        </authorList>
    </citation>
    <scope>NUCLEOTIDE SEQUENCE [LARGE SCALE GENOMIC DNA]</scope>
    <source>
        <strain evidence="2 3">DSM 45300</strain>
    </source>
</reference>
<proteinExistence type="predicted"/>
<feature type="transmembrane region" description="Helical" evidence="1">
    <location>
        <begin position="38"/>
        <end position="61"/>
    </location>
</feature>
<dbReference type="AlphaFoldDB" id="A0A848DD53"/>
<keyword evidence="1" id="KW-0812">Transmembrane</keyword>
<evidence type="ECO:0000256" key="1">
    <source>
        <dbReference type="SAM" id="Phobius"/>
    </source>
</evidence>
<keyword evidence="3" id="KW-1185">Reference proteome</keyword>
<dbReference type="RefSeq" id="WP_169410006.1">
    <property type="nucleotide sequence ID" value="NZ_JAAXKZ010000005.1"/>
</dbReference>
<dbReference type="Proteomes" id="UP000586918">
    <property type="component" value="Unassembled WGS sequence"/>
</dbReference>